<evidence type="ECO:0000313" key="3">
    <source>
        <dbReference type="Proteomes" id="UP000288805"/>
    </source>
</evidence>
<reference evidence="2 3" key="1">
    <citation type="journal article" date="2018" name="PLoS Genet.">
        <title>Population sequencing reveals clonal diversity and ancestral inbreeding in the grapevine cultivar Chardonnay.</title>
        <authorList>
            <person name="Roach M.J."/>
            <person name="Johnson D.L."/>
            <person name="Bohlmann J."/>
            <person name="van Vuuren H.J."/>
            <person name="Jones S.J."/>
            <person name="Pretorius I.S."/>
            <person name="Schmidt S.A."/>
            <person name="Borneman A.R."/>
        </authorList>
    </citation>
    <scope>NUCLEOTIDE SEQUENCE [LARGE SCALE GENOMIC DNA]</scope>
    <source>
        <strain evidence="3">cv. Chardonnay</strain>
        <tissue evidence="2">Leaf</tissue>
    </source>
</reference>
<dbReference type="Proteomes" id="UP000288805">
    <property type="component" value="Unassembled WGS sequence"/>
</dbReference>
<dbReference type="InterPro" id="IPR043502">
    <property type="entry name" value="DNA/RNA_pol_sf"/>
</dbReference>
<comment type="caution">
    <text evidence="2">The sequence shown here is derived from an EMBL/GenBank/DDBJ whole genome shotgun (WGS) entry which is preliminary data.</text>
</comment>
<name>A0A438BXM0_VITVI</name>
<dbReference type="EMBL" id="QGNW01002602">
    <property type="protein sequence ID" value="RVW15350.1"/>
    <property type="molecule type" value="Genomic_DNA"/>
</dbReference>
<organism evidence="2 3">
    <name type="scientific">Vitis vinifera</name>
    <name type="common">Grape</name>
    <dbReference type="NCBI Taxonomy" id="29760"/>
    <lineage>
        <taxon>Eukaryota</taxon>
        <taxon>Viridiplantae</taxon>
        <taxon>Streptophyta</taxon>
        <taxon>Embryophyta</taxon>
        <taxon>Tracheophyta</taxon>
        <taxon>Spermatophyta</taxon>
        <taxon>Magnoliopsida</taxon>
        <taxon>eudicotyledons</taxon>
        <taxon>Gunneridae</taxon>
        <taxon>Pentapetalae</taxon>
        <taxon>rosids</taxon>
        <taxon>Vitales</taxon>
        <taxon>Vitaceae</taxon>
        <taxon>Viteae</taxon>
        <taxon>Vitis</taxon>
    </lineage>
</organism>
<dbReference type="SUPFAM" id="SSF56672">
    <property type="entry name" value="DNA/RNA polymerases"/>
    <property type="match status" value="1"/>
</dbReference>
<accession>A0A438BXM0</accession>
<protein>
    <submittedName>
        <fullName evidence="2">Transposon Ty3-G Gag-Pol polyprotein</fullName>
    </submittedName>
</protein>
<proteinExistence type="predicted"/>
<dbReference type="FunFam" id="3.10.10.10:FF:000002">
    <property type="entry name" value="Retrovirus-related Pol polyprotein from transposon 17.6-like protein"/>
    <property type="match status" value="1"/>
</dbReference>
<sequence length="350" mass="40362">MTVTKYAAKFTQLSRYAPNVVADEQMRVEQFQEGLRLNIRAQVAPFMLHTYSKVVARALVIEREIEETQRLRSRNSRQPQEKGNFRQWKPGGKPKQRQQGRFYAIGSQNAESIALVEGTDPILIAPYRMAPVELKELNIQFQELQTKGFIRLSTSPWGAPVLFVKKKDGSLWLCVDYRKLNRVTVKNKYLLRIRESDILKTTFRIRYGHYEFVVMPFGLTNAPTAFMDMRNRNSIFGAHGFSRGYLYGSNKSGSCNKVEEPKNVFEKVIEAQRKDTKLEGMHSRIMAGDAVEGWSIHSNGGIHFLNKLYVPNDAQVKEEVMKEAHHSRFTVHPGETKMYHDLRRQYGGKV</sequence>
<gene>
    <name evidence="2" type="primary">TY3B-G_91</name>
    <name evidence="2" type="ORF">CK203_085612</name>
</gene>
<dbReference type="PANTHER" id="PTHR24559:SF444">
    <property type="entry name" value="REVERSE TRANSCRIPTASE DOMAIN-CONTAINING PROTEIN"/>
    <property type="match status" value="1"/>
</dbReference>
<evidence type="ECO:0000313" key="2">
    <source>
        <dbReference type="EMBL" id="RVW15350.1"/>
    </source>
</evidence>
<dbReference type="CDD" id="cd01647">
    <property type="entry name" value="RT_LTR"/>
    <property type="match status" value="1"/>
</dbReference>
<feature type="region of interest" description="Disordered" evidence="1">
    <location>
        <begin position="69"/>
        <end position="97"/>
    </location>
</feature>
<dbReference type="AlphaFoldDB" id="A0A438BXM0"/>
<dbReference type="Gene3D" id="3.10.10.10">
    <property type="entry name" value="HIV Type 1 Reverse Transcriptase, subunit A, domain 1"/>
    <property type="match status" value="1"/>
</dbReference>
<dbReference type="InterPro" id="IPR053134">
    <property type="entry name" value="RNA-dir_DNA_polymerase"/>
</dbReference>
<evidence type="ECO:0000256" key="1">
    <source>
        <dbReference type="SAM" id="MobiDB-lite"/>
    </source>
</evidence>
<dbReference type="PANTHER" id="PTHR24559">
    <property type="entry name" value="TRANSPOSON TY3-I GAG-POL POLYPROTEIN"/>
    <property type="match status" value="1"/>
</dbReference>